<protein>
    <submittedName>
        <fullName evidence="2">Uncharacterized protein</fullName>
    </submittedName>
</protein>
<name>A0A067L3E4_JATCU</name>
<gene>
    <name evidence="2" type="ORF">JCGZ_05321</name>
</gene>
<proteinExistence type="predicted"/>
<dbReference type="AlphaFoldDB" id="A0A067L3E4"/>
<feature type="compositionally biased region" description="Polar residues" evidence="1">
    <location>
        <begin position="84"/>
        <end position="103"/>
    </location>
</feature>
<feature type="region of interest" description="Disordered" evidence="1">
    <location>
        <begin position="81"/>
        <end position="103"/>
    </location>
</feature>
<dbReference type="EMBL" id="KK914359">
    <property type="protein sequence ID" value="KDP38614.1"/>
    <property type="molecule type" value="Genomic_DNA"/>
</dbReference>
<evidence type="ECO:0000313" key="3">
    <source>
        <dbReference type="Proteomes" id="UP000027138"/>
    </source>
</evidence>
<evidence type="ECO:0000256" key="1">
    <source>
        <dbReference type="SAM" id="MobiDB-lite"/>
    </source>
</evidence>
<dbReference type="Proteomes" id="UP000027138">
    <property type="component" value="Unassembled WGS sequence"/>
</dbReference>
<organism evidence="2 3">
    <name type="scientific">Jatropha curcas</name>
    <name type="common">Barbados nut</name>
    <dbReference type="NCBI Taxonomy" id="180498"/>
    <lineage>
        <taxon>Eukaryota</taxon>
        <taxon>Viridiplantae</taxon>
        <taxon>Streptophyta</taxon>
        <taxon>Embryophyta</taxon>
        <taxon>Tracheophyta</taxon>
        <taxon>Spermatophyta</taxon>
        <taxon>Magnoliopsida</taxon>
        <taxon>eudicotyledons</taxon>
        <taxon>Gunneridae</taxon>
        <taxon>Pentapetalae</taxon>
        <taxon>rosids</taxon>
        <taxon>fabids</taxon>
        <taxon>Malpighiales</taxon>
        <taxon>Euphorbiaceae</taxon>
        <taxon>Crotonoideae</taxon>
        <taxon>Jatropheae</taxon>
        <taxon>Jatropha</taxon>
    </lineage>
</organism>
<reference evidence="2 3" key="1">
    <citation type="journal article" date="2014" name="PLoS ONE">
        <title>Global Analysis of Gene Expression Profiles in Physic Nut (Jatropha curcas L.) Seedlings Exposed to Salt Stress.</title>
        <authorList>
            <person name="Zhang L."/>
            <person name="Zhang C."/>
            <person name="Wu P."/>
            <person name="Chen Y."/>
            <person name="Li M."/>
            <person name="Jiang H."/>
            <person name="Wu G."/>
        </authorList>
    </citation>
    <scope>NUCLEOTIDE SEQUENCE [LARGE SCALE GENOMIC DNA]</scope>
    <source>
        <strain evidence="3">cv. GZQX0401</strain>
        <tissue evidence="2">Young leaves</tissue>
    </source>
</reference>
<accession>A0A067L3E4</accession>
<sequence>MENQQNMQCVTGQNNKSIHGVGNQEFEVAAQNDGSAGFVSAMQKEALTAMEEALMKEDDNDAQALNNNQALMDIEKILFEPFTGQDTTPRNTGGSGASRTEQC</sequence>
<evidence type="ECO:0000313" key="2">
    <source>
        <dbReference type="EMBL" id="KDP38614.1"/>
    </source>
</evidence>
<keyword evidence="3" id="KW-1185">Reference proteome</keyword>